<name>K0BC70_9ARCH</name>
<organism evidence="2 3">
    <name type="scientific">Candidatus Nitrosopumilus sediminis</name>
    <dbReference type="NCBI Taxonomy" id="1229909"/>
    <lineage>
        <taxon>Archaea</taxon>
        <taxon>Nitrososphaerota</taxon>
        <taxon>Nitrososphaeria</taxon>
        <taxon>Nitrosopumilales</taxon>
        <taxon>Nitrosopumilaceae</taxon>
        <taxon>Nitrosopumilus</taxon>
    </lineage>
</organism>
<dbReference type="HOGENOM" id="CLU_2820598_0_0_2"/>
<dbReference type="EMBL" id="CP003843">
    <property type="protein sequence ID" value="AFS81911.1"/>
    <property type="molecule type" value="Genomic_DNA"/>
</dbReference>
<keyword evidence="3" id="KW-1185">Reference proteome</keyword>
<dbReference type="InterPro" id="IPR011006">
    <property type="entry name" value="CheY-like_superfamily"/>
</dbReference>
<accession>K0BC70</accession>
<dbReference type="eggNOG" id="arCOG02391">
    <property type="taxonomic scope" value="Archaea"/>
</dbReference>
<dbReference type="InterPro" id="IPR001789">
    <property type="entry name" value="Sig_transdc_resp-reg_receiver"/>
</dbReference>
<dbReference type="Gene3D" id="3.40.50.2300">
    <property type="match status" value="1"/>
</dbReference>
<proteinExistence type="predicted"/>
<evidence type="ECO:0000313" key="2">
    <source>
        <dbReference type="EMBL" id="AFS81911.1"/>
    </source>
</evidence>
<dbReference type="KEGG" id="nir:NSED_00495"/>
<evidence type="ECO:0000259" key="1">
    <source>
        <dbReference type="PROSITE" id="PS50110"/>
    </source>
</evidence>
<dbReference type="SUPFAM" id="SSF52172">
    <property type="entry name" value="CheY-like"/>
    <property type="match status" value="1"/>
</dbReference>
<protein>
    <submittedName>
        <fullName evidence="2">Response regulator receiver protein</fullName>
    </submittedName>
</protein>
<feature type="domain" description="Response regulatory" evidence="1">
    <location>
        <begin position="1"/>
        <end position="66"/>
    </location>
</feature>
<dbReference type="RefSeq" id="WP_014964283.1">
    <property type="nucleotide sequence ID" value="NC_018656.1"/>
</dbReference>
<dbReference type="Pfam" id="PF00072">
    <property type="entry name" value="Response_reg"/>
    <property type="match status" value="1"/>
</dbReference>
<dbReference type="Proteomes" id="UP000006100">
    <property type="component" value="Chromosome"/>
</dbReference>
<dbReference type="PROSITE" id="PS50110">
    <property type="entry name" value="RESPONSE_REGULATORY"/>
    <property type="match status" value="1"/>
</dbReference>
<dbReference type="GO" id="GO:0000160">
    <property type="term" value="P:phosphorelay signal transduction system"/>
    <property type="evidence" value="ECO:0007669"/>
    <property type="project" value="InterPro"/>
</dbReference>
<dbReference type="STRING" id="1229909.NSED_00495"/>
<dbReference type="AlphaFoldDB" id="K0BC70"/>
<evidence type="ECO:0000313" key="3">
    <source>
        <dbReference type="Proteomes" id="UP000006100"/>
    </source>
</evidence>
<sequence length="66" mass="7574">MILDVSIPGYDGVYALKRIHRYDSAKMIMVTGDKTENTAERLRQIGPVAVLYKPYDFKELLKIINT</sequence>
<gene>
    <name evidence="2" type="ORF">NSED_00495</name>
</gene>
<dbReference type="GeneID" id="31823238"/>
<dbReference type="OrthoDB" id="2830at2157"/>
<reference evidence="2 3" key="1">
    <citation type="journal article" date="2012" name="J. Bacteriol.">
        <title>Draft Genome Sequence of an Ammonia-Oxidizing Archaeon, "Candidatus Nitrosopumilus sediminis" AR2, from Svalbard in the Arctic Circle.</title>
        <authorList>
            <person name="Park S.J."/>
            <person name="Kim J.G."/>
            <person name="Jung M.Y."/>
            <person name="Kim S.J."/>
            <person name="Cha I.T."/>
            <person name="Ghai R."/>
            <person name="Martin-Cuadrado A.B."/>
            <person name="Rodriguez-Valera F."/>
            <person name="Rhee S.K."/>
        </authorList>
    </citation>
    <scope>NUCLEOTIDE SEQUENCE [LARGE SCALE GENOMIC DNA]</scope>
    <source>
        <strain evidence="2 3">AR2</strain>
    </source>
</reference>
<dbReference type="PATRIC" id="fig|1229909.8.peg.105"/>